<feature type="transmembrane region" description="Helical" evidence="1">
    <location>
        <begin position="42"/>
        <end position="63"/>
    </location>
</feature>
<reference evidence="3" key="1">
    <citation type="submission" date="2017-02" db="UniProtKB">
        <authorList>
            <consortium name="WormBaseParasite"/>
        </authorList>
    </citation>
    <scope>IDENTIFICATION</scope>
</reference>
<keyword evidence="1" id="KW-0472">Membrane</keyword>
<dbReference type="AlphaFoldDB" id="A0A0M3IL31"/>
<evidence type="ECO:0000313" key="3">
    <source>
        <dbReference type="WBParaSite" id="ALUE_0001945901-mRNA-1"/>
    </source>
</evidence>
<dbReference type="WBParaSite" id="ALUE_0001945901-mRNA-1">
    <property type="protein sequence ID" value="ALUE_0001945901-mRNA-1"/>
    <property type="gene ID" value="ALUE_0001945901"/>
</dbReference>
<accession>A0A0M3IL31</accession>
<organism evidence="2 3">
    <name type="scientific">Ascaris lumbricoides</name>
    <name type="common">Giant roundworm</name>
    <dbReference type="NCBI Taxonomy" id="6252"/>
    <lineage>
        <taxon>Eukaryota</taxon>
        <taxon>Metazoa</taxon>
        <taxon>Ecdysozoa</taxon>
        <taxon>Nematoda</taxon>
        <taxon>Chromadorea</taxon>
        <taxon>Rhabditida</taxon>
        <taxon>Spirurina</taxon>
        <taxon>Ascaridomorpha</taxon>
        <taxon>Ascaridoidea</taxon>
        <taxon>Ascarididae</taxon>
        <taxon>Ascaris</taxon>
    </lineage>
</organism>
<proteinExistence type="predicted"/>
<evidence type="ECO:0000313" key="2">
    <source>
        <dbReference type="Proteomes" id="UP000036681"/>
    </source>
</evidence>
<protein>
    <submittedName>
        <fullName evidence="3">Uncharacterized protein</fullName>
    </submittedName>
</protein>
<sequence>MMLSGLYNLLFIEEYRESRRKRLGRSKFADIFYYSGVYDYRLLRYLINFPIGFLISSALYAFGNLYSFLSTFKFHSEVTSLK</sequence>
<dbReference type="Proteomes" id="UP000036681">
    <property type="component" value="Unplaced"/>
</dbReference>
<evidence type="ECO:0000256" key="1">
    <source>
        <dbReference type="SAM" id="Phobius"/>
    </source>
</evidence>
<name>A0A0M3IL31_ASCLU</name>
<keyword evidence="2" id="KW-1185">Reference proteome</keyword>
<keyword evidence="1" id="KW-0812">Transmembrane</keyword>
<keyword evidence="1" id="KW-1133">Transmembrane helix</keyword>